<dbReference type="Proteomes" id="UP000722791">
    <property type="component" value="Unassembled WGS sequence"/>
</dbReference>
<dbReference type="InterPro" id="IPR011993">
    <property type="entry name" value="PH-like_dom_sf"/>
</dbReference>
<name>A0A8J4LRC2_9CHLO</name>
<dbReference type="SUPFAM" id="SSF50729">
    <property type="entry name" value="PH domain-like"/>
    <property type="match status" value="1"/>
</dbReference>
<feature type="compositionally biased region" description="Pro residues" evidence="1">
    <location>
        <begin position="746"/>
        <end position="801"/>
    </location>
</feature>
<dbReference type="EMBL" id="BNCQ01000023">
    <property type="protein sequence ID" value="GIM07018.1"/>
    <property type="molecule type" value="Genomic_DNA"/>
</dbReference>
<dbReference type="AlphaFoldDB" id="A0A8J4LRC2"/>
<feature type="region of interest" description="Disordered" evidence="1">
    <location>
        <begin position="442"/>
        <end position="505"/>
    </location>
</feature>
<dbReference type="GO" id="GO:0003924">
    <property type="term" value="F:GTPase activity"/>
    <property type="evidence" value="ECO:0007669"/>
    <property type="project" value="InterPro"/>
</dbReference>
<dbReference type="SMART" id="SM00233">
    <property type="entry name" value="PH"/>
    <property type="match status" value="1"/>
</dbReference>
<evidence type="ECO:0000259" key="2">
    <source>
        <dbReference type="PROSITE" id="PS50003"/>
    </source>
</evidence>
<dbReference type="PANTHER" id="PTHR11566:SF21">
    <property type="entry name" value="DYNAMIN RELATED PROTEIN 1, ISOFORM A"/>
    <property type="match status" value="1"/>
</dbReference>
<proteinExistence type="predicted"/>
<dbReference type="GO" id="GO:0005737">
    <property type="term" value="C:cytoplasm"/>
    <property type="evidence" value="ECO:0007669"/>
    <property type="project" value="TreeGrafter"/>
</dbReference>
<feature type="compositionally biased region" description="Low complexity" evidence="1">
    <location>
        <begin position="262"/>
        <end position="280"/>
    </location>
</feature>
<evidence type="ECO:0008006" key="6">
    <source>
        <dbReference type="Google" id="ProtNLM"/>
    </source>
</evidence>
<feature type="domain" description="GED" evidence="3">
    <location>
        <begin position="596"/>
        <end position="689"/>
    </location>
</feature>
<dbReference type="InterPro" id="IPR003130">
    <property type="entry name" value="GED"/>
</dbReference>
<dbReference type="SUPFAM" id="SSF81995">
    <property type="entry name" value="beta-sandwich domain of Sec23/24"/>
    <property type="match status" value="1"/>
</dbReference>
<dbReference type="Pfam" id="PF00169">
    <property type="entry name" value="PH"/>
    <property type="match status" value="1"/>
</dbReference>
<organism evidence="4 5">
    <name type="scientific">Volvox reticuliferus</name>
    <dbReference type="NCBI Taxonomy" id="1737510"/>
    <lineage>
        <taxon>Eukaryota</taxon>
        <taxon>Viridiplantae</taxon>
        <taxon>Chlorophyta</taxon>
        <taxon>core chlorophytes</taxon>
        <taxon>Chlorophyceae</taxon>
        <taxon>CS clade</taxon>
        <taxon>Chlamydomonadales</taxon>
        <taxon>Volvocaceae</taxon>
        <taxon>Volvox</taxon>
    </lineage>
</organism>
<evidence type="ECO:0000313" key="4">
    <source>
        <dbReference type="EMBL" id="GIM07018.1"/>
    </source>
</evidence>
<dbReference type="PROSITE" id="PS51388">
    <property type="entry name" value="GED"/>
    <property type="match status" value="1"/>
</dbReference>
<dbReference type="GO" id="GO:0008017">
    <property type="term" value="F:microtubule binding"/>
    <property type="evidence" value="ECO:0007669"/>
    <property type="project" value="TreeGrafter"/>
</dbReference>
<evidence type="ECO:0000256" key="1">
    <source>
        <dbReference type="SAM" id="MobiDB-lite"/>
    </source>
</evidence>
<dbReference type="PANTHER" id="PTHR11566">
    <property type="entry name" value="DYNAMIN"/>
    <property type="match status" value="1"/>
</dbReference>
<dbReference type="InterPro" id="IPR020850">
    <property type="entry name" value="GED_dom"/>
</dbReference>
<dbReference type="InterPro" id="IPR001849">
    <property type="entry name" value="PH_domain"/>
</dbReference>
<dbReference type="InterPro" id="IPR022812">
    <property type="entry name" value="Dynamin"/>
</dbReference>
<protein>
    <recommendedName>
        <fullName evidence="6">Dynamin-related GTPase</fullName>
    </recommendedName>
</protein>
<dbReference type="GO" id="GO:0005525">
    <property type="term" value="F:GTP binding"/>
    <property type="evidence" value="ECO:0007669"/>
    <property type="project" value="UniProtKB-KW"/>
</dbReference>
<sequence>MAAIATQTIDAPTAGLEQVLYRLQVKREALEKVVLQYGEAPAGIKEVFELCRGFERAYTNFINESPVAMKIKEAFLSEAGLAGKIKKLPMEKIFELKNVKSICRQADGYYPSLIAPENGLRELSNQALESINDPVNTCVQEVYNLCINAAREAAEKAGQFTEAALMGAMPMYVPDFKNVAMPAIVSALDEWKKDSEKMAHMLVDMERSYITAGFFRHTTHNRYAKIKQQEQMRAAMAARAVVTDPKSAISAAKQTAAKFFPSFGPGPGAPSSTSPSAPSPNGAVVDDDSDDGKSPPRPANGAGLNVSNAEDFIASYFDKLVSDDSARFLEAMKWQRRFFVFSESQRILYYFKSPEDVSKPQGLKGQVNIADCLVEDLDEKGSARPPNAGPVSMTTQDKGQLMIRIRHKDPRGKVVKDHNGIILRAESMDTKLTWLAKLRKAAEPRRPANPHAAAPAGQQQQQQQQQQPQQQPQGAPSAPGAPAPGSGPSVASAGSAAGGLGPGGSTVSISGPSAAASGISFAMDDGDLSWAKEAEPVLDTHLGEGSAAFRAESVRDSEGRLLPAPQMLLNPLRLKDRMARAAAASAPWEVRYDALLDQFSADMQLYISCICDTIIITVPKAVVHCMIRKSEKNLLERLFTVIHHLTPTQLEHLLREDEPIIEKRKAARACLEDVKTAIFQVQQVLERQNMSTPADRKDRVPLQALVFACAGIKEMLTPEQFNYFNTKFGDKYAPECARFNWYIRPQNPPIGGPQGGPPSRGPPGAPGGPPHGPPGGPPHGPPGGPPHGPPGGPPHGPPGGPPHHGHPGGPQ</sequence>
<dbReference type="Pfam" id="PF02212">
    <property type="entry name" value="GED"/>
    <property type="match status" value="1"/>
</dbReference>
<evidence type="ECO:0000259" key="3">
    <source>
        <dbReference type="PROSITE" id="PS51388"/>
    </source>
</evidence>
<gene>
    <name evidence="4" type="ORF">Vretimale_11226</name>
</gene>
<accession>A0A8J4LRC2</accession>
<comment type="caution">
    <text evidence="4">The sequence shown here is derived from an EMBL/GenBank/DDBJ whole genome shotgun (WGS) entry which is preliminary data.</text>
</comment>
<feature type="region of interest" description="Disordered" evidence="1">
    <location>
        <begin position="744"/>
        <end position="811"/>
    </location>
</feature>
<dbReference type="GO" id="GO:0016020">
    <property type="term" value="C:membrane"/>
    <property type="evidence" value="ECO:0007669"/>
    <property type="project" value="TreeGrafter"/>
</dbReference>
<feature type="non-terminal residue" evidence="4">
    <location>
        <position position="811"/>
    </location>
</feature>
<evidence type="ECO:0000313" key="5">
    <source>
        <dbReference type="Proteomes" id="UP000722791"/>
    </source>
</evidence>
<dbReference type="Pfam" id="PF01031">
    <property type="entry name" value="Dynamin_M"/>
    <property type="match status" value="1"/>
</dbReference>
<dbReference type="GO" id="GO:0005874">
    <property type="term" value="C:microtubule"/>
    <property type="evidence" value="ECO:0007669"/>
    <property type="project" value="TreeGrafter"/>
</dbReference>
<feature type="domain" description="PH" evidence="2">
    <location>
        <begin position="310"/>
        <end position="443"/>
    </location>
</feature>
<feature type="compositionally biased region" description="Low complexity" evidence="1">
    <location>
        <begin position="449"/>
        <end position="495"/>
    </location>
</feature>
<reference evidence="4" key="1">
    <citation type="journal article" date="2021" name="Proc. Natl. Acad. Sci. U.S.A.">
        <title>Three genomes in the algal genus Volvox reveal the fate of a haploid sex-determining region after a transition to homothallism.</title>
        <authorList>
            <person name="Yamamoto K."/>
            <person name="Hamaji T."/>
            <person name="Kawai-Toyooka H."/>
            <person name="Matsuzaki R."/>
            <person name="Takahashi F."/>
            <person name="Nishimura Y."/>
            <person name="Kawachi M."/>
            <person name="Noguchi H."/>
            <person name="Minakuchi Y."/>
            <person name="Umen J.G."/>
            <person name="Toyoda A."/>
            <person name="Nozaki H."/>
        </authorList>
    </citation>
    <scope>NUCLEOTIDE SEQUENCE</scope>
    <source>
        <strain evidence="4">NIES-3785</strain>
    </source>
</reference>
<dbReference type="PROSITE" id="PS50003">
    <property type="entry name" value="PH_DOMAIN"/>
    <property type="match status" value="1"/>
</dbReference>
<dbReference type="Gene3D" id="1.20.120.1240">
    <property type="entry name" value="Dynamin, middle domain"/>
    <property type="match status" value="2"/>
</dbReference>
<dbReference type="Gene3D" id="2.30.29.30">
    <property type="entry name" value="Pleckstrin-homology domain (PH domain)/Phosphotyrosine-binding domain (PTB)"/>
    <property type="match status" value="1"/>
</dbReference>
<feature type="region of interest" description="Disordered" evidence="1">
    <location>
        <begin position="262"/>
        <end position="305"/>
    </location>
</feature>
<dbReference type="InterPro" id="IPR000375">
    <property type="entry name" value="Dynamin_stalk"/>
</dbReference>